<sequence length="637" mass="72552">MSYPFFRSFRFAFILLGLAGGGLVTALAQPAFEGPPPLREPVERADLRRAAYLERVQEVVDWRIETLYDPADVAKMDISTVVMLLRRGEHLDDCSERVIQLMENPGSGPFWIFPTTMLAFAGRDTLSVEAQDAIREAVRTARQVRGDTENHFVLYYTSMYLLSELYAGEPAEAWATGKSSAEMHAESKGWLLDWMRLTTTIGQGEYNPTHYLGEYAIPMLMLSVWSEDPAMRQRGSMMLDWIFAELANVTLEGVLRGPNSRTDDTSVTQRWQALATYFTWQLFGNTPAPKNNAYWGNYFAALADHYTVPEVIYRIAVDRDQDILQRDRARSRRMWRYSDEEIRPIYKTQYLRKHYAVGSTQGGLSDPIQTHTWDVTWTEADPRGKHPTMFSLHPHSSGSVLQSFFCVYPEPLWEGVRHEGKPSYDEPDKLVGCSPYEQVVQDLDAVIALYHIPEGERYPQVNGFFSKDLTAVVEHDSGWIFARGGDTYLAYRPLADYHWIEHRGYPNYREPDRREVTGSRVLVSPHRRNGTIVQAADVAEFADYAAFQAAILALPLEFTLKPHPQVHFTTLCGREIVAEYGETPLLDGRPIDYAGWDLFGGTHLNSELGSRVLSIRHGRLERVLDFNTLSVADRVLP</sequence>
<keyword evidence="2" id="KW-1185">Reference proteome</keyword>
<dbReference type="EMBL" id="CP139781">
    <property type="protein sequence ID" value="WRQ86055.1"/>
    <property type="molecule type" value="Genomic_DNA"/>
</dbReference>
<evidence type="ECO:0008006" key="3">
    <source>
        <dbReference type="Google" id="ProtNLM"/>
    </source>
</evidence>
<evidence type="ECO:0000313" key="2">
    <source>
        <dbReference type="Proteomes" id="UP000738431"/>
    </source>
</evidence>
<proteinExistence type="predicted"/>
<organism evidence="1 2">
    <name type="scientific">Actomonas aquatica</name>
    <dbReference type="NCBI Taxonomy" id="2866162"/>
    <lineage>
        <taxon>Bacteria</taxon>
        <taxon>Pseudomonadati</taxon>
        <taxon>Verrucomicrobiota</taxon>
        <taxon>Opitutia</taxon>
        <taxon>Opitutales</taxon>
        <taxon>Opitutaceae</taxon>
        <taxon>Actomonas</taxon>
    </lineage>
</organism>
<accession>A0ABZ1C6W2</accession>
<dbReference type="RefSeq" id="WP_221031567.1">
    <property type="nucleotide sequence ID" value="NZ_CP139781.1"/>
</dbReference>
<protein>
    <recommendedName>
        <fullName evidence="3">Heparin-sulfate lyase N-terminal domain-containing protein</fullName>
    </recommendedName>
</protein>
<evidence type="ECO:0000313" key="1">
    <source>
        <dbReference type="EMBL" id="WRQ86055.1"/>
    </source>
</evidence>
<gene>
    <name evidence="1" type="ORF">K1X11_014670</name>
</gene>
<name>A0ABZ1C6W2_9BACT</name>
<dbReference type="Proteomes" id="UP000738431">
    <property type="component" value="Chromosome"/>
</dbReference>
<reference evidence="1 2" key="1">
    <citation type="submission" date="2023-12" db="EMBL/GenBank/DDBJ databases">
        <title>Description of an unclassified Opitutus bacterium of Verrucomicrobiota.</title>
        <authorList>
            <person name="Zhang D.-F."/>
        </authorList>
    </citation>
    <scope>NUCLEOTIDE SEQUENCE [LARGE SCALE GENOMIC DNA]</scope>
    <source>
        <strain evidence="1 2">WL0086</strain>
    </source>
</reference>